<name>A0A2M3ZRN0_9DIPT</name>
<accession>A0A2M3ZRN0</accession>
<proteinExistence type="predicted"/>
<organism evidence="2">
    <name type="scientific">Anopheles braziliensis</name>
    <dbReference type="NCBI Taxonomy" id="58242"/>
    <lineage>
        <taxon>Eukaryota</taxon>
        <taxon>Metazoa</taxon>
        <taxon>Ecdysozoa</taxon>
        <taxon>Arthropoda</taxon>
        <taxon>Hexapoda</taxon>
        <taxon>Insecta</taxon>
        <taxon>Pterygota</taxon>
        <taxon>Neoptera</taxon>
        <taxon>Endopterygota</taxon>
        <taxon>Diptera</taxon>
        <taxon>Nematocera</taxon>
        <taxon>Culicoidea</taxon>
        <taxon>Culicidae</taxon>
        <taxon>Anophelinae</taxon>
        <taxon>Anopheles</taxon>
    </lineage>
</organism>
<keyword evidence="1" id="KW-0732">Signal</keyword>
<feature type="chain" id="PRO_5014682325" evidence="1">
    <location>
        <begin position="23"/>
        <end position="91"/>
    </location>
</feature>
<protein>
    <submittedName>
        <fullName evidence="2">Putative secreted peptide</fullName>
    </submittedName>
</protein>
<reference evidence="2" key="1">
    <citation type="submission" date="2018-01" db="EMBL/GenBank/DDBJ databases">
        <title>An insight into the sialome of Amazonian anophelines.</title>
        <authorList>
            <person name="Ribeiro J.M."/>
            <person name="Scarpassa V."/>
            <person name="Calvo E."/>
        </authorList>
    </citation>
    <scope>NUCLEOTIDE SEQUENCE</scope>
    <source>
        <tissue evidence="2">Salivary glands</tissue>
    </source>
</reference>
<evidence type="ECO:0000256" key="1">
    <source>
        <dbReference type="SAM" id="SignalP"/>
    </source>
</evidence>
<evidence type="ECO:0000313" key="2">
    <source>
        <dbReference type="EMBL" id="MBW31237.1"/>
    </source>
</evidence>
<dbReference type="EMBL" id="GGFM01010486">
    <property type="protein sequence ID" value="MBW31237.1"/>
    <property type="molecule type" value="Transcribed_RNA"/>
</dbReference>
<feature type="signal peptide" evidence="1">
    <location>
        <begin position="1"/>
        <end position="22"/>
    </location>
</feature>
<sequence>MISRMLTGRLPIIVLVITLIVSKPAPPLELPFEVDPVPAPLVTVPLLVPPLPVAVVVWKSISRFELGAHMLMQACIMLRLPSVRSSSMANS</sequence>
<dbReference type="AlphaFoldDB" id="A0A2M3ZRN0"/>